<protein>
    <submittedName>
        <fullName evidence="1">Uncharacterized protein</fullName>
    </submittedName>
</protein>
<evidence type="ECO:0000313" key="1">
    <source>
        <dbReference type="EMBL" id="RCR67017.1"/>
    </source>
</evidence>
<sequence>MCIATEVEIKNEEYKIKYIGDIPKLFCDFPLIGTETFYLPVIVNSFYFSPQTERDGIWLKGSDDPEVDKNKYLLETAMEIYIDLINDLQNNEFKNLFNIVESRFPLTNLDYFDELWFKNHIHKRVKDYVFNAKIVEIESEIGEKKSIQDLWFPMKSYENKLREKI</sequence>
<reference evidence="1 2" key="1">
    <citation type="submission" date="2018-07" db="EMBL/GenBank/DDBJ databases">
        <title>Genome analysis of Larkinella rosea.</title>
        <authorList>
            <person name="Zhou Z."/>
            <person name="Wang G."/>
        </authorList>
    </citation>
    <scope>NUCLEOTIDE SEQUENCE [LARGE SCALE GENOMIC DNA]</scope>
    <source>
        <strain evidence="2">zzj9</strain>
    </source>
</reference>
<dbReference type="AlphaFoldDB" id="A0A368JH83"/>
<gene>
    <name evidence="1" type="ORF">DUE52_23455</name>
</gene>
<dbReference type="EMBL" id="QOWE01000022">
    <property type="protein sequence ID" value="RCR67017.1"/>
    <property type="molecule type" value="Genomic_DNA"/>
</dbReference>
<evidence type="ECO:0000313" key="2">
    <source>
        <dbReference type="Proteomes" id="UP000253383"/>
    </source>
</evidence>
<comment type="caution">
    <text evidence="1">The sequence shown here is derived from an EMBL/GenBank/DDBJ whole genome shotgun (WGS) entry which is preliminary data.</text>
</comment>
<dbReference type="OrthoDB" id="1062081at2"/>
<accession>A0A368JH83</accession>
<keyword evidence="2" id="KW-1185">Reference proteome</keyword>
<organism evidence="1 2">
    <name type="scientific">Larkinella punicea</name>
    <dbReference type="NCBI Taxonomy" id="2315727"/>
    <lineage>
        <taxon>Bacteria</taxon>
        <taxon>Pseudomonadati</taxon>
        <taxon>Bacteroidota</taxon>
        <taxon>Cytophagia</taxon>
        <taxon>Cytophagales</taxon>
        <taxon>Spirosomataceae</taxon>
        <taxon>Larkinella</taxon>
    </lineage>
</organism>
<dbReference type="Proteomes" id="UP000253383">
    <property type="component" value="Unassembled WGS sequence"/>
</dbReference>
<name>A0A368JH83_9BACT</name>
<proteinExistence type="predicted"/>